<dbReference type="EMBL" id="CAJNOU010003768">
    <property type="protein sequence ID" value="CAF1408837.1"/>
    <property type="molecule type" value="Genomic_DNA"/>
</dbReference>
<dbReference type="Proteomes" id="UP000663823">
    <property type="component" value="Unassembled WGS sequence"/>
</dbReference>
<comment type="similarity">
    <text evidence="2">Belongs to the PER33/POM33 family.</text>
</comment>
<dbReference type="PANTHER" id="PTHR12703">
    <property type="entry name" value="TRANSMEMBRANE PROTEIN 33"/>
    <property type="match status" value="1"/>
</dbReference>
<keyword evidence="17" id="KW-1185">Reference proteome</keyword>
<dbReference type="Proteomes" id="UP000663882">
    <property type="component" value="Unassembled WGS sequence"/>
</dbReference>
<evidence type="ECO:0000313" key="12">
    <source>
        <dbReference type="EMBL" id="CAF1585271.1"/>
    </source>
</evidence>
<evidence type="ECO:0000313" key="13">
    <source>
        <dbReference type="EMBL" id="CAF3944242.1"/>
    </source>
</evidence>
<dbReference type="Proteomes" id="UP000663864">
    <property type="component" value="Unassembled WGS sequence"/>
</dbReference>
<dbReference type="GO" id="GO:0071786">
    <property type="term" value="P:endoplasmic reticulum tubular network organization"/>
    <property type="evidence" value="ECO:0007669"/>
    <property type="project" value="TreeGrafter"/>
</dbReference>
<dbReference type="GO" id="GO:0061024">
    <property type="term" value="P:membrane organization"/>
    <property type="evidence" value="ECO:0007669"/>
    <property type="project" value="TreeGrafter"/>
</dbReference>
<evidence type="ECO:0000256" key="4">
    <source>
        <dbReference type="ARBA" id="ARBA00022989"/>
    </source>
</evidence>
<dbReference type="EMBL" id="CAJOAX010005657">
    <property type="protein sequence ID" value="CAF3955854.1"/>
    <property type="molecule type" value="Genomic_DNA"/>
</dbReference>
<dbReference type="EMBL" id="CAJNOL010004299">
    <property type="protein sequence ID" value="CAF1585271.1"/>
    <property type="molecule type" value="Genomic_DNA"/>
</dbReference>
<evidence type="ECO:0000313" key="10">
    <source>
        <dbReference type="EMBL" id="CAF1408837.1"/>
    </source>
</evidence>
<dbReference type="GO" id="GO:0005783">
    <property type="term" value="C:endoplasmic reticulum"/>
    <property type="evidence" value="ECO:0007669"/>
    <property type="project" value="TreeGrafter"/>
</dbReference>
<dbReference type="EMBL" id="CAJNOT010004283">
    <property type="protein sequence ID" value="CAF1424945.1"/>
    <property type="molecule type" value="Genomic_DNA"/>
</dbReference>
<dbReference type="EMBL" id="CAJNOO010003717">
    <property type="protein sequence ID" value="CAF1351561.1"/>
    <property type="molecule type" value="Genomic_DNA"/>
</dbReference>
<feature type="transmembrane region" description="Helical" evidence="7">
    <location>
        <begin position="125"/>
        <end position="151"/>
    </location>
</feature>
<evidence type="ECO:0000256" key="1">
    <source>
        <dbReference type="ARBA" id="ARBA00004141"/>
    </source>
</evidence>
<sequence>MVLVEDVSTNSDSSPNRNNEASSTASSSSSSSSPPPPPQTSSSSIINTLLERKIDAVLLLSRLATIFYTIMFILPFFHSESNVYYTKALLSAVVTSVLRLRQRLPNFALSREFLFNLFREDSAHYLMYSFLFLSSTPMTIVLIPITTYAILHSCSFLSQILMNFPAMQQLCTRVTENQMILLRFVALNEIVLMPILILSIFVSRSNFLLIFMYYRFLTLRYTSHRNPYTRNLFYELRQSVEYLCNKPACPPFIGRICYNAIAFINRLAPTNG</sequence>
<evidence type="ECO:0008006" key="18">
    <source>
        <dbReference type="Google" id="ProtNLM"/>
    </source>
</evidence>
<accession>A0A815MVL4</accession>
<dbReference type="InterPro" id="IPR005344">
    <property type="entry name" value="TMEM33/Pom33"/>
</dbReference>
<evidence type="ECO:0000313" key="11">
    <source>
        <dbReference type="EMBL" id="CAF1424945.1"/>
    </source>
</evidence>
<feature type="region of interest" description="Disordered" evidence="6">
    <location>
        <begin position="1"/>
        <end position="42"/>
    </location>
</feature>
<comment type="caution">
    <text evidence="11">The sequence shown here is derived from an EMBL/GenBank/DDBJ whole genome shotgun (WGS) entry which is preliminary data.</text>
</comment>
<organism evidence="11 16">
    <name type="scientific">Rotaria sordida</name>
    <dbReference type="NCBI Taxonomy" id="392033"/>
    <lineage>
        <taxon>Eukaryota</taxon>
        <taxon>Metazoa</taxon>
        <taxon>Spiralia</taxon>
        <taxon>Gnathifera</taxon>
        <taxon>Rotifera</taxon>
        <taxon>Eurotatoria</taxon>
        <taxon>Bdelloidea</taxon>
        <taxon>Philodinida</taxon>
        <taxon>Philodinidae</taxon>
        <taxon>Rotaria</taxon>
    </lineage>
</organism>
<name>A0A815MVL4_9BILA</name>
<dbReference type="Proteomes" id="UP000663836">
    <property type="component" value="Unassembled WGS sequence"/>
</dbReference>
<comment type="subcellular location">
    <subcellularLocation>
        <location evidence="1">Membrane</location>
        <topology evidence="1">Multi-pass membrane protein</topology>
    </subcellularLocation>
</comment>
<dbReference type="EMBL" id="CAJNOH010003015">
    <property type="protein sequence ID" value="CAF1320230.1"/>
    <property type="molecule type" value="Genomic_DNA"/>
</dbReference>
<dbReference type="InterPro" id="IPR051645">
    <property type="entry name" value="PER33/POM33_regulator"/>
</dbReference>
<evidence type="ECO:0000313" key="8">
    <source>
        <dbReference type="EMBL" id="CAF1320230.1"/>
    </source>
</evidence>
<dbReference type="EMBL" id="CAJOBE010004714">
    <property type="protein sequence ID" value="CAF3944242.1"/>
    <property type="molecule type" value="Genomic_DNA"/>
</dbReference>
<dbReference type="Proteomes" id="UP000663889">
    <property type="component" value="Unassembled WGS sequence"/>
</dbReference>
<evidence type="ECO:0000256" key="6">
    <source>
        <dbReference type="SAM" id="MobiDB-lite"/>
    </source>
</evidence>
<feature type="transmembrane region" description="Helical" evidence="7">
    <location>
        <begin position="191"/>
        <end position="214"/>
    </location>
</feature>
<evidence type="ECO:0000313" key="9">
    <source>
        <dbReference type="EMBL" id="CAF1351561.1"/>
    </source>
</evidence>
<dbReference type="EMBL" id="CAJOBD010006666">
    <property type="protein sequence ID" value="CAF4066935.1"/>
    <property type="molecule type" value="Genomic_DNA"/>
</dbReference>
<dbReference type="PANTHER" id="PTHR12703:SF4">
    <property type="entry name" value="TRANSMEMBRANE PROTEIN 33"/>
    <property type="match status" value="1"/>
</dbReference>
<proteinExistence type="inferred from homology"/>
<feature type="transmembrane region" description="Helical" evidence="7">
    <location>
        <begin position="56"/>
        <end position="77"/>
    </location>
</feature>
<protein>
    <recommendedName>
        <fullName evidence="18">Transmembrane protein 33</fullName>
    </recommendedName>
</protein>
<evidence type="ECO:0000313" key="14">
    <source>
        <dbReference type="EMBL" id="CAF3955854.1"/>
    </source>
</evidence>
<dbReference type="Proteomes" id="UP000663870">
    <property type="component" value="Unassembled WGS sequence"/>
</dbReference>
<evidence type="ECO:0000313" key="16">
    <source>
        <dbReference type="Proteomes" id="UP000663864"/>
    </source>
</evidence>
<keyword evidence="5 7" id="KW-0472">Membrane</keyword>
<evidence type="ECO:0000256" key="2">
    <source>
        <dbReference type="ARBA" id="ARBA00007322"/>
    </source>
</evidence>
<dbReference type="Proteomes" id="UP000663854">
    <property type="component" value="Unassembled WGS sequence"/>
</dbReference>
<dbReference type="Proteomes" id="UP000663874">
    <property type="component" value="Unassembled WGS sequence"/>
</dbReference>
<dbReference type="Pfam" id="PF03661">
    <property type="entry name" value="TMEM33_Pom33"/>
    <property type="match status" value="1"/>
</dbReference>
<keyword evidence="3 7" id="KW-0812">Transmembrane</keyword>
<evidence type="ECO:0000256" key="7">
    <source>
        <dbReference type="SAM" id="Phobius"/>
    </source>
</evidence>
<keyword evidence="4 7" id="KW-1133">Transmembrane helix</keyword>
<evidence type="ECO:0000313" key="15">
    <source>
        <dbReference type="EMBL" id="CAF4066935.1"/>
    </source>
</evidence>
<feature type="compositionally biased region" description="Polar residues" evidence="6">
    <location>
        <begin position="7"/>
        <end position="20"/>
    </location>
</feature>
<evidence type="ECO:0000256" key="3">
    <source>
        <dbReference type="ARBA" id="ARBA00022692"/>
    </source>
</evidence>
<dbReference type="OrthoDB" id="5581259at2759"/>
<dbReference type="GO" id="GO:0016020">
    <property type="term" value="C:membrane"/>
    <property type="evidence" value="ECO:0007669"/>
    <property type="project" value="UniProtKB-SubCell"/>
</dbReference>
<feature type="compositionally biased region" description="Low complexity" evidence="6">
    <location>
        <begin position="21"/>
        <end position="32"/>
    </location>
</feature>
<gene>
    <name evidence="13" type="ORF">FNK824_LOCUS22849</name>
    <name evidence="15" type="ORF">JBS370_LOCUS29924</name>
    <name evidence="12" type="ORF">JXQ802_LOCUS46657</name>
    <name evidence="14" type="ORF">OTI717_LOCUS26631</name>
    <name evidence="8" type="ORF">PYM288_LOCUS30874</name>
    <name evidence="9" type="ORF">RFH988_LOCUS32330</name>
    <name evidence="10" type="ORF">SEV965_LOCUS31770</name>
    <name evidence="11" type="ORF">ZHD862_LOCUS34112</name>
</gene>
<evidence type="ECO:0000256" key="5">
    <source>
        <dbReference type="ARBA" id="ARBA00023136"/>
    </source>
</evidence>
<reference evidence="11" key="1">
    <citation type="submission" date="2021-02" db="EMBL/GenBank/DDBJ databases">
        <authorList>
            <person name="Nowell W R."/>
        </authorList>
    </citation>
    <scope>NUCLEOTIDE SEQUENCE</scope>
</reference>
<evidence type="ECO:0000313" key="17">
    <source>
        <dbReference type="Proteomes" id="UP000663870"/>
    </source>
</evidence>
<dbReference type="AlphaFoldDB" id="A0A815MVL4"/>